<keyword evidence="1" id="KW-0175">Coiled coil</keyword>
<keyword evidence="3" id="KW-1185">Reference proteome</keyword>
<protein>
    <submittedName>
        <fullName evidence="2">Uncharacterized protein</fullName>
    </submittedName>
</protein>
<organism evidence="2 3">
    <name type="scientific">Mucilaginibacter pankratovii</name>
    <dbReference type="NCBI Taxonomy" id="2772110"/>
    <lineage>
        <taxon>Bacteria</taxon>
        <taxon>Pseudomonadati</taxon>
        <taxon>Bacteroidota</taxon>
        <taxon>Sphingobacteriia</taxon>
        <taxon>Sphingobacteriales</taxon>
        <taxon>Sphingobacteriaceae</taxon>
        <taxon>Mucilaginibacter</taxon>
    </lineage>
</organism>
<reference evidence="2 3" key="1">
    <citation type="submission" date="2020-09" db="EMBL/GenBank/DDBJ databases">
        <title>Novel species of Mucilaginibacter isolated from a glacier on the Tibetan Plateau.</title>
        <authorList>
            <person name="Liu Q."/>
            <person name="Xin Y.-H."/>
        </authorList>
    </citation>
    <scope>NUCLEOTIDE SEQUENCE [LARGE SCALE GENOMIC DNA]</scope>
    <source>
        <strain evidence="2 3">ZT4R22</strain>
    </source>
</reference>
<evidence type="ECO:0000313" key="2">
    <source>
        <dbReference type="EMBL" id="MBD1364518.1"/>
    </source>
</evidence>
<gene>
    <name evidence="2" type="ORF">IDJ77_11925</name>
</gene>
<comment type="caution">
    <text evidence="2">The sequence shown here is derived from an EMBL/GenBank/DDBJ whole genome shotgun (WGS) entry which is preliminary data.</text>
</comment>
<evidence type="ECO:0000313" key="3">
    <source>
        <dbReference type="Proteomes" id="UP000606600"/>
    </source>
</evidence>
<name>A0ABR7WQS3_9SPHI</name>
<dbReference type="RefSeq" id="WP_191189179.1">
    <property type="nucleotide sequence ID" value="NZ_JACWMY010000005.1"/>
</dbReference>
<dbReference type="EMBL" id="JACWMY010000005">
    <property type="protein sequence ID" value="MBD1364518.1"/>
    <property type="molecule type" value="Genomic_DNA"/>
</dbReference>
<evidence type="ECO:0000256" key="1">
    <source>
        <dbReference type="SAM" id="Coils"/>
    </source>
</evidence>
<dbReference type="Proteomes" id="UP000606600">
    <property type="component" value="Unassembled WGS sequence"/>
</dbReference>
<feature type="coiled-coil region" evidence="1">
    <location>
        <begin position="129"/>
        <end position="159"/>
    </location>
</feature>
<proteinExistence type="predicted"/>
<accession>A0ABR7WQS3</accession>
<sequence>MRPQYFKHRAVFDFSKDTNDVGFPLPWNKGNEDNHFLYRLYRKNKDHYESLYQHHLDFFLTLYTDATEQEFFVHVKQIVTDAISELINKNRYTSKHARERQNRMQLQEFLEYLNTLDQWFIQSTDQETIKRQLEEIAKLINENKKLKEENKKLRELETKDYIDIREGRHKTLYHLMLQIRELKLEDNKELTNATTLNIWCKMIAKYFRVGGKEISFESVKPYFPPENSADLTKYKDIPKKDQLFTIIPARKRSL</sequence>